<comment type="subcellular location">
    <subcellularLocation>
        <location evidence="1">Cell envelope</location>
    </subcellularLocation>
</comment>
<dbReference type="InterPro" id="IPR036249">
    <property type="entry name" value="Thioredoxin-like_sf"/>
</dbReference>
<evidence type="ECO:0000256" key="6">
    <source>
        <dbReference type="SAM" id="Coils"/>
    </source>
</evidence>
<evidence type="ECO:0000259" key="8">
    <source>
        <dbReference type="PROSITE" id="PS51352"/>
    </source>
</evidence>
<dbReference type="PROSITE" id="PS51352">
    <property type="entry name" value="THIOREDOXIN_2"/>
    <property type="match status" value="1"/>
</dbReference>
<dbReference type="CDD" id="cd02966">
    <property type="entry name" value="TlpA_like_family"/>
    <property type="match status" value="1"/>
</dbReference>
<protein>
    <recommendedName>
        <fullName evidence="8">Thioredoxin domain-containing protein</fullName>
    </recommendedName>
</protein>
<evidence type="ECO:0000256" key="2">
    <source>
        <dbReference type="ARBA" id="ARBA00022748"/>
    </source>
</evidence>
<keyword evidence="7" id="KW-0732">Signal</keyword>
<keyword evidence="4" id="KW-0676">Redox-active center</keyword>
<dbReference type="EMBL" id="AYTS01000137">
    <property type="protein sequence ID" value="OOP55529.1"/>
    <property type="molecule type" value="Genomic_DNA"/>
</dbReference>
<evidence type="ECO:0000256" key="1">
    <source>
        <dbReference type="ARBA" id="ARBA00004196"/>
    </source>
</evidence>
<comment type="caution">
    <text evidence="9">The sequence shown here is derived from an EMBL/GenBank/DDBJ whole genome shotgun (WGS) entry which is preliminary data.</text>
</comment>
<dbReference type="GO" id="GO:0017004">
    <property type="term" value="P:cytochrome complex assembly"/>
    <property type="evidence" value="ECO:0007669"/>
    <property type="project" value="UniProtKB-KW"/>
</dbReference>
<dbReference type="STRING" id="1004156.AYP45_14200"/>
<dbReference type="SUPFAM" id="SSF48452">
    <property type="entry name" value="TPR-like"/>
    <property type="match status" value="1"/>
</dbReference>
<dbReference type="PANTHER" id="PTHR42852:SF6">
    <property type="entry name" value="THIOL:DISULFIDE INTERCHANGE PROTEIN DSBE"/>
    <property type="match status" value="1"/>
</dbReference>
<keyword evidence="2" id="KW-0201">Cytochrome c-type biogenesis</keyword>
<dbReference type="Pfam" id="PF00578">
    <property type="entry name" value="AhpC-TSA"/>
    <property type="match status" value="1"/>
</dbReference>
<dbReference type="InterPro" id="IPR019734">
    <property type="entry name" value="TPR_rpt"/>
</dbReference>
<dbReference type="InterPro" id="IPR050553">
    <property type="entry name" value="Thioredoxin_ResA/DsbE_sf"/>
</dbReference>
<keyword evidence="3" id="KW-1015">Disulfide bond</keyword>
<evidence type="ECO:0000256" key="4">
    <source>
        <dbReference type="ARBA" id="ARBA00023284"/>
    </source>
</evidence>
<dbReference type="GO" id="GO:0016491">
    <property type="term" value="F:oxidoreductase activity"/>
    <property type="evidence" value="ECO:0007669"/>
    <property type="project" value="InterPro"/>
</dbReference>
<dbReference type="InterPro" id="IPR011990">
    <property type="entry name" value="TPR-like_helical_dom_sf"/>
</dbReference>
<dbReference type="GO" id="GO:0030313">
    <property type="term" value="C:cell envelope"/>
    <property type="evidence" value="ECO:0007669"/>
    <property type="project" value="UniProtKB-SubCell"/>
</dbReference>
<dbReference type="PANTHER" id="PTHR42852">
    <property type="entry name" value="THIOL:DISULFIDE INTERCHANGE PROTEIN DSBE"/>
    <property type="match status" value="1"/>
</dbReference>
<feature type="signal peptide" evidence="7">
    <location>
        <begin position="1"/>
        <end position="20"/>
    </location>
</feature>
<feature type="coiled-coil region" evidence="6">
    <location>
        <begin position="54"/>
        <end position="81"/>
    </location>
</feature>
<gene>
    <name evidence="9" type="ORF">AYP45_14200</name>
</gene>
<reference evidence="9 10" key="1">
    <citation type="journal article" date="2017" name="Water Res.">
        <title>Discovery and metagenomic analysis of an anammox bacterial enrichment related to Candidatus "Brocadia caroliniensis" in a full-scale glycerol-fed nitritation-denitritation separate centrate treatment process.</title>
        <authorList>
            <person name="Park H."/>
            <person name="Brotto A.C."/>
            <person name="van Loosdrecht M.C."/>
            <person name="Chandran K."/>
        </authorList>
    </citation>
    <scope>NUCLEOTIDE SEQUENCE [LARGE SCALE GENOMIC DNA]</scope>
    <source>
        <strain evidence="9">26THWARD</strain>
    </source>
</reference>
<dbReference type="PROSITE" id="PS50005">
    <property type="entry name" value="TPR"/>
    <property type="match status" value="1"/>
</dbReference>
<feature type="domain" description="Thioredoxin" evidence="8">
    <location>
        <begin position="165"/>
        <end position="306"/>
    </location>
</feature>
<evidence type="ECO:0000313" key="10">
    <source>
        <dbReference type="Proteomes" id="UP000189681"/>
    </source>
</evidence>
<organism evidence="9 10">
    <name type="scientific">Candidatus Brocadia carolinensis</name>
    <dbReference type="NCBI Taxonomy" id="1004156"/>
    <lineage>
        <taxon>Bacteria</taxon>
        <taxon>Pseudomonadati</taxon>
        <taxon>Planctomycetota</taxon>
        <taxon>Candidatus Brocadiia</taxon>
        <taxon>Candidatus Brocadiales</taxon>
        <taxon>Candidatus Brocadiaceae</taxon>
        <taxon>Candidatus Brocadia</taxon>
    </lineage>
</organism>
<feature type="repeat" description="TPR" evidence="5">
    <location>
        <begin position="82"/>
        <end position="115"/>
    </location>
</feature>
<keyword evidence="6" id="KW-0175">Coiled coil</keyword>
<dbReference type="InterPro" id="IPR000866">
    <property type="entry name" value="AhpC/TSA"/>
</dbReference>
<proteinExistence type="predicted"/>
<evidence type="ECO:0000256" key="3">
    <source>
        <dbReference type="ARBA" id="ARBA00023157"/>
    </source>
</evidence>
<dbReference type="Gene3D" id="3.40.30.10">
    <property type="entry name" value="Glutaredoxin"/>
    <property type="match status" value="1"/>
</dbReference>
<dbReference type="Gene3D" id="1.25.40.10">
    <property type="entry name" value="Tetratricopeptide repeat domain"/>
    <property type="match status" value="1"/>
</dbReference>
<accession>A0A1V4AR09</accession>
<keyword evidence="5" id="KW-0802">TPR repeat</keyword>
<dbReference type="SUPFAM" id="SSF52833">
    <property type="entry name" value="Thioredoxin-like"/>
    <property type="match status" value="1"/>
</dbReference>
<evidence type="ECO:0000313" key="9">
    <source>
        <dbReference type="EMBL" id="OOP55529.1"/>
    </source>
</evidence>
<dbReference type="GO" id="GO:0006950">
    <property type="term" value="P:response to stress"/>
    <property type="evidence" value="ECO:0007669"/>
    <property type="project" value="UniProtKB-ARBA"/>
</dbReference>
<evidence type="ECO:0000256" key="5">
    <source>
        <dbReference type="PROSITE-ProRule" id="PRU00339"/>
    </source>
</evidence>
<dbReference type="Proteomes" id="UP000189681">
    <property type="component" value="Unassembled WGS sequence"/>
</dbReference>
<feature type="chain" id="PRO_5012121308" description="Thioredoxin domain-containing protein" evidence="7">
    <location>
        <begin position="21"/>
        <end position="312"/>
    </location>
</feature>
<dbReference type="InterPro" id="IPR013766">
    <property type="entry name" value="Thioredoxin_domain"/>
</dbReference>
<evidence type="ECO:0000256" key="7">
    <source>
        <dbReference type="SAM" id="SignalP"/>
    </source>
</evidence>
<dbReference type="GO" id="GO:0016209">
    <property type="term" value="F:antioxidant activity"/>
    <property type="evidence" value="ECO:0007669"/>
    <property type="project" value="InterPro"/>
</dbReference>
<sequence length="312" mass="35659">MEKRKYLVCTAMISVFLLWAGHTAPAGELKRDPNAAKQLEIIRKNLTGLTEMKVKDAKKYYEEALKNLNTLIDKYAKTDEALQARFYIGAVYYEINNFKDAITSFDTVLQQGEIDRNFKARTLYFKAKSLIALGDITAAKETVSELRQIEPRAADSFGHEMSGMVRVGMEAPLFNVVDFRGTPVDLSKYKGNITILNFWATWADTCLQEFPKFKQLYSKFKNKGVQFIGISLDDDIEDLRGFAKQETVEWPQIFDGKRWKGMLPSLYNIQMIPTIIVLDRENKVRYIGSEAESVTQIVTALLSESKDLPLFR</sequence>
<dbReference type="AlphaFoldDB" id="A0A1V4AR09"/>
<name>A0A1V4AR09_9BACT</name>